<keyword evidence="2" id="KW-1185">Reference proteome</keyword>
<dbReference type="OrthoDB" id="10014409at2759"/>
<comment type="caution">
    <text evidence="1">The sequence shown here is derived from an EMBL/GenBank/DDBJ whole genome shotgun (WGS) entry which is preliminary data.</text>
</comment>
<protein>
    <recommendedName>
        <fullName evidence="3">RNA-directed DNA polymerase from mobile element jockey-like</fullName>
    </recommendedName>
</protein>
<gene>
    <name evidence="1" type="ORF">BpHYR1_021965</name>
</gene>
<proteinExistence type="predicted"/>
<sequence>TIPKLNWNNINVQIEYQTILEKKLKELKFIDKLKSVNENNSEMLLTEILNNKLLVDKEIKDLHIKMRYFLKLYKNNQYSYFNYKMFNKRFRSEQRKRIKTKNDKKAWMLNLSYKDKNKFSKLKGLTCDILEASFKKLFNNKIIKENQQHEEYLNMVKREVLDYEKNIKDNKEPYELQEALNICEKYGIQQEIKFNPIKTQFIVFGDKMKLGDHKPRMYNQEIEHVDKLRYLGVLLNRNNNNKDQVESRIKAAFRSFSCLRN</sequence>
<feature type="non-terminal residue" evidence="1">
    <location>
        <position position="1"/>
    </location>
</feature>
<dbReference type="Proteomes" id="UP000276133">
    <property type="component" value="Unassembled WGS sequence"/>
</dbReference>
<dbReference type="EMBL" id="REGN01006831">
    <property type="protein sequence ID" value="RNA08171.1"/>
    <property type="molecule type" value="Genomic_DNA"/>
</dbReference>
<reference evidence="1 2" key="1">
    <citation type="journal article" date="2018" name="Sci. Rep.">
        <title>Genomic signatures of local adaptation to the degree of environmental predictability in rotifers.</title>
        <authorList>
            <person name="Franch-Gras L."/>
            <person name="Hahn C."/>
            <person name="Garcia-Roger E.M."/>
            <person name="Carmona M.J."/>
            <person name="Serra M."/>
            <person name="Gomez A."/>
        </authorList>
    </citation>
    <scope>NUCLEOTIDE SEQUENCE [LARGE SCALE GENOMIC DNA]</scope>
    <source>
        <strain evidence="1">HYR1</strain>
    </source>
</reference>
<evidence type="ECO:0000313" key="2">
    <source>
        <dbReference type="Proteomes" id="UP000276133"/>
    </source>
</evidence>
<evidence type="ECO:0008006" key="3">
    <source>
        <dbReference type="Google" id="ProtNLM"/>
    </source>
</evidence>
<organism evidence="1 2">
    <name type="scientific">Brachionus plicatilis</name>
    <name type="common">Marine rotifer</name>
    <name type="synonym">Brachionus muelleri</name>
    <dbReference type="NCBI Taxonomy" id="10195"/>
    <lineage>
        <taxon>Eukaryota</taxon>
        <taxon>Metazoa</taxon>
        <taxon>Spiralia</taxon>
        <taxon>Gnathifera</taxon>
        <taxon>Rotifera</taxon>
        <taxon>Eurotatoria</taxon>
        <taxon>Monogononta</taxon>
        <taxon>Pseudotrocha</taxon>
        <taxon>Ploima</taxon>
        <taxon>Brachionidae</taxon>
        <taxon>Brachionus</taxon>
    </lineage>
</organism>
<name>A0A3M7QB27_BRAPC</name>
<evidence type="ECO:0000313" key="1">
    <source>
        <dbReference type="EMBL" id="RNA08171.1"/>
    </source>
</evidence>
<accession>A0A3M7QB27</accession>
<dbReference type="AlphaFoldDB" id="A0A3M7QB27"/>